<dbReference type="OrthoDB" id="1676460at2"/>
<feature type="domain" description="HipA-like kinase" evidence="1">
    <location>
        <begin position="6"/>
        <end position="240"/>
    </location>
</feature>
<reference evidence="2 3" key="1">
    <citation type="submission" date="2016-10" db="EMBL/GenBank/DDBJ databases">
        <authorList>
            <person name="de Groot N.N."/>
        </authorList>
    </citation>
    <scope>NUCLEOTIDE SEQUENCE [LARGE SCALE GENOMIC DNA]</scope>
    <source>
        <strain evidence="2 3">DSM 13305</strain>
    </source>
</reference>
<dbReference type="Proteomes" id="UP000198847">
    <property type="component" value="Unassembled WGS sequence"/>
</dbReference>
<evidence type="ECO:0000313" key="3">
    <source>
        <dbReference type="Proteomes" id="UP000198847"/>
    </source>
</evidence>
<keyword evidence="3" id="KW-1185">Reference proteome</keyword>
<organism evidence="2 3">
    <name type="scientific">Propionispora vibrioides</name>
    <dbReference type="NCBI Taxonomy" id="112903"/>
    <lineage>
        <taxon>Bacteria</taxon>
        <taxon>Bacillati</taxon>
        <taxon>Bacillota</taxon>
        <taxon>Negativicutes</taxon>
        <taxon>Selenomonadales</taxon>
        <taxon>Sporomusaceae</taxon>
        <taxon>Propionispora</taxon>
    </lineage>
</organism>
<protein>
    <recommendedName>
        <fullName evidence="1">HipA-like kinase domain-containing protein</fullName>
    </recommendedName>
</protein>
<dbReference type="EMBL" id="FODY01000001">
    <property type="protein sequence ID" value="SEO30300.1"/>
    <property type="molecule type" value="Genomic_DNA"/>
</dbReference>
<dbReference type="Pfam" id="PF20613">
    <property type="entry name" value="HipA_2"/>
    <property type="match status" value="1"/>
</dbReference>
<gene>
    <name evidence="2" type="ORF">SAMN04490178_101143</name>
</gene>
<evidence type="ECO:0000259" key="1">
    <source>
        <dbReference type="Pfam" id="PF20613"/>
    </source>
</evidence>
<evidence type="ECO:0000313" key="2">
    <source>
        <dbReference type="EMBL" id="SEO30300.1"/>
    </source>
</evidence>
<dbReference type="InterPro" id="IPR046748">
    <property type="entry name" value="HipA_2"/>
</dbReference>
<name>A0A1H8NL04_9FIRM</name>
<dbReference type="STRING" id="112903.SAMN04490178_101143"/>
<dbReference type="AlphaFoldDB" id="A0A1H8NL04"/>
<dbReference type="RefSeq" id="WP_091743471.1">
    <property type="nucleotide sequence ID" value="NZ_FODY01000001.1"/>
</dbReference>
<accession>A0A1H8NL04</accession>
<sequence>MLFAKEYLGRVGVGATSPHFFCANDRNIYIVKLQNNRYGTKVLISELLASQLGNLLNLCFPASQCFTIDESFLESYPQLRAEGVTAGIHFASQYISHATYIDKYTFSQITNLHELAGVIFFDHLFHNADRTNNRKNLLVVSQAANCKAYAIDNSHLFRSGKWTNESVTFLANKIYIYYRRAFRVLLKNYLMPQDFKPYVEAFKKISKPQIRKVIQKIPAEWWTNPEEAQTLETFIEERQKIADRLYYALSRYTAAAPHRIT</sequence>
<proteinExistence type="predicted"/>